<dbReference type="EMBL" id="PYDT01000009">
    <property type="protein sequence ID" value="THU50604.1"/>
    <property type="molecule type" value="Genomic_DNA"/>
</dbReference>
<sequence>MAEAKAETPTWEQRMHTLTHILTHPTTAPSLHSQLFVASHVPCFLSWDYPPFLCRPAPLAAGFPPPLLRWSLAIFLRRSSRLGLPASSWRAKCPFQQPPPLVLSSAVDPPPPRWGPEERRESVRKRLRRGRIGVRVSPVLAFAVPNLALLSVIRIDEAALGEGLPLGKWEQAFYLDWPVHAFPLNSVHQM</sequence>
<dbReference type="InterPro" id="IPR038071">
    <property type="entry name" value="UROD/MetE-like_sf"/>
</dbReference>
<keyword evidence="1" id="KW-0472">Membrane</keyword>
<accession>A0A4S8IR27</accession>
<dbReference type="AlphaFoldDB" id="A0A4S8IR27"/>
<dbReference type="InterPro" id="IPR002629">
    <property type="entry name" value="Met_Synth_C/arc"/>
</dbReference>
<dbReference type="GO" id="GO:0003871">
    <property type="term" value="F:5-methyltetrahydropteroyltriglutamate-homocysteine S-methyltransferase activity"/>
    <property type="evidence" value="ECO:0007669"/>
    <property type="project" value="InterPro"/>
</dbReference>
<keyword evidence="1" id="KW-1133">Transmembrane helix</keyword>
<feature type="transmembrane region" description="Helical" evidence="1">
    <location>
        <begin position="132"/>
        <end position="155"/>
    </location>
</feature>
<dbReference type="Gene3D" id="3.20.20.210">
    <property type="match status" value="1"/>
</dbReference>
<protein>
    <recommendedName>
        <fullName evidence="2">Cobalamin-independent methionine synthase MetE C-terminal/archaeal domain-containing protein</fullName>
    </recommendedName>
</protein>
<dbReference type="Proteomes" id="UP000317650">
    <property type="component" value="Chromosome 6"/>
</dbReference>
<reference evidence="3 4" key="1">
    <citation type="journal article" date="2019" name="Nat. Plants">
        <title>Genome sequencing of Musa balbisiana reveals subgenome evolution and function divergence in polyploid bananas.</title>
        <authorList>
            <person name="Yao X."/>
        </authorList>
    </citation>
    <scope>NUCLEOTIDE SEQUENCE [LARGE SCALE GENOMIC DNA]</scope>
    <source>
        <strain evidence="4">cv. DH-PKW</strain>
        <tissue evidence="3">Leaves</tissue>
    </source>
</reference>
<comment type="caution">
    <text evidence="3">The sequence shown here is derived from an EMBL/GenBank/DDBJ whole genome shotgun (WGS) entry which is preliminary data.</text>
</comment>
<feature type="domain" description="Cobalamin-independent methionine synthase MetE C-terminal/archaeal" evidence="2">
    <location>
        <begin position="150"/>
        <end position="186"/>
    </location>
</feature>
<dbReference type="Pfam" id="PF01717">
    <property type="entry name" value="Meth_synt_2"/>
    <property type="match status" value="1"/>
</dbReference>
<dbReference type="GO" id="GO:0008270">
    <property type="term" value="F:zinc ion binding"/>
    <property type="evidence" value="ECO:0007669"/>
    <property type="project" value="InterPro"/>
</dbReference>
<evidence type="ECO:0000259" key="2">
    <source>
        <dbReference type="Pfam" id="PF01717"/>
    </source>
</evidence>
<dbReference type="GO" id="GO:0009086">
    <property type="term" value="P:methionine biosynthetic process"/>
    <property type="evidence" value="ECO:0007669"/>
    <property type="project" value="InterPro"/>
</dbReference>
<dbReference type="PANTHER" id="PTHR38364">
    <property type="entry name" value="OSJNBA0022H21.9 PROTEIN"/>
    <property type="match status" value="1"/>
</dbReference>
<evidence type="ECO:0000313" key="4">
    <source>
        <dbReference type="Proteomes" id="UP000317650"/>
    </source>
</evidence>
<gene>
    <name evidence="3" type="ORF">C4D60_Mb06t22000</name>
</gene>
<proteinExistence type="predicted"/>
<evidence type="ECO:0000256" key="1">
    <source>
        <dbReference type="SAM" id="Phobius"/>
    </source>
</evidence>
<evidence type="ECO:0000313" key="3">
    <source>
        <dbReference type="EMBL" id="THU50604.1"/>
    </source>
</evidence>
<keyword evidence="4" id="KW-1185">Reference proteome</keyword>
<keyword evidence="1" id="KW-0812">Transmembrane</keyword>
<organism evidence="3 4">
    <name type="scientific">Musa balbisiana</name>
    <name type="common">Banana</name>
    <dbReference type="NCBI Taxonomy" id="52838"/>
    <lineage>
        <taxon>Eukaryota</taxon>
        <taxon>Viridiplantae</taxon>
        <taxon>Streptophyta</taxon>
        <taxon>Embryophyta</taxon>
        <taxon>Tracheophyta</taxon>
        <taxon>Spermatophyta</taxon>
        <taxon>Magnoliopsida</taxon>
        <taxon>Liliopsida</taxon>
        <taxon>Zingiberales</taxon>
        <taxon>Musaceae</taxon>
        <taxon>Musa</taxon>
    </lineage>
</organism>
<dbReference type="PANTHER" id="PTHR38364:SF1">
    <property type="entry name" value="OS04G0475300 PROTEIN"/>
    <property type="match status" value="1"/>
</dbReference>
<name>A0A4S8IR27_MUSBA</name>